<keyword evidence="8 11" id="KW-0067">ATP-binding</keyword>
<dbReference type="InterPro" id="IPR005248">
    <property type="entry name" value="NadD/NMNAT"/>
</dbReference>
<reference evidence="16" key="3">
    <citation type="submission" date="2014-12" db="EMBL/GenBank/DDBJ databases">
        <authorList>
            <person name="Smet A."/>
        </authorList>
    </citation>
    <scope>NUCLEOTIDE SEQUENCE [LARGE SCALE GENOMIC DNA]</scope>
</reference>
<evidence type="ECO:0000313" key="14">
    <source>
        <dbReference type="EMBL" id="CRF42967.1"/>
    </source>
</evidence>
<evidence type="ECO:0000256" key="5">
    <source>
        <dbReference type="ARBA" id="ARBA00022679"/>
    </source>
</evidence>
<accession>A0A0K2XC92</accession>
<evidence type="ECO:0000256" key="2">
    <source>
        <dbReference type="ARBA" id="ARBA00005019"/>
    </source>
</evidence>
<keyword evidence="9 11" id="KW-0520">NAD</keyword>
<proteinExistence type="inferred from homology"/>
<name>A0A0K2XC92_9HELI</name>
<dbReference type="PANTHER" id="PTHR39321:SF3">
    <property type="entry name" value="PHOSPHOPANTETHEINE ADENYLYLTRANSFERASE"/>
    <property type="match status" value="1"/>
</dbReference>
<dbReference type="RefSeq" id="WP_082346425.1">
    <property type="nucleotide sequence ID" value="NZ_CDMH01000052.1"/>
</dbReference>
<protein>
    <recommendedName>
        <fullName evidence="11">Probable nicotinate-nucleotide adenylyltransferase</fullName>
        <ecNumber evidence="11">2.7.7.18</ecNumber>
    </recommendedName>
    <alternativeName>
        <fullName evidence="11">Deamido-NAD(+) diphosphorylase</fullName>
    </alternativeName>
    <alternativeName>
        <fullName evidence="11">Deamido-NAD(+) pyrophosphorylase</fullName>
    </alternativeName>
    <alternativeName>
        <fullName evidence="11">Nicotinate mononucleotide adenylyltransferase</fullName>
        <shortName evidence="11">NaMN adenylyltransferase</shortName>
    </alternativeName>
</protein>
<evidence type="ECO:0000313" key="15">
    <source>
        <dbReference type="EMBL" id="CRF43696.1"/>
    </source>
</evidence>
<keyword evidence="7 11" id="KW-0547">Nucleotide-binding</keyword>
<evidence type="ECO:0000313" key="16">
    <source>
        <dbReference type="Proteomes" id="UP000038622"/>
    </source>
</evidence>
<evidence type="ECO:0000259" key="12">
    <source>
        <dbReference type="Pfam" id="PF01467"/>
    </source>
</evidence>
<dbReference type="AlphaFoldDB" id="A0A0K2XC92"/>
<dbReference type="PANTHER" id="PTHR39321">
    <property type="entry name" value="NICOTINATE-NUCLEOTIDE ADENYLYLTRANSFERASE-RELATED"/>
    <property type="match status" value="1"/>
</dbReference>
<sequence length="199" mass="22779">MSTTLKPTIALYGGSFDPPHIAHLEVVYQTLACFELDLLFVLVAHQNPFKNPPAFTPKQRLLWMQELLRGVDKVQVSDYEIQQERPVPSIQSVRHFHKTYAPQKLYFVMGTDNVASLKDWEGYDELIQLAHFILVQRQGYPIDTPPSFAHSFLPLDKIKCPISSTQIKAVLEKHQIPPHLPPLVQEGVVTTFKENYEDC</sequence>
<dbReference type="NCBIfam" id="TIGR00125">
    <property type="entry name" value="cyt_tran_rel"/>
    <property type="match status" value="1"/>
</dbReference>
<feature type="domain" description="Cytidyltransferase-like" evidence="12">
    <location>
        <begin position="11"/>
        <end position="169"/>
    </location>
</feature>
<evidence type="ECO:0000313" key="18">
    <source>
        <dbReference type="Proteomes" id="UP000045175"/>
    </source>
</evidence>
<evidence type="ECO:0000256" key="11">
    <source>
        <dbReference type="HAMAP-Rule" id="MF_00244"/>
    </source>
</evidence>
<comment type="pathway">
    <text evidence="2 11">Cofactor biosynthesis; NAD(+) biosynthesis; deamido-NAD(+) from nicotinate D-ribonucleotide: step 1/1.</text>
</comment>
<keyword evidence="16" id="KW-1185">Reference proteome</keyword>
<reference evidence="17 18" key="2">
    <citation type="submission" date="2014-12" db="EMBL/GenBank/DDBJ databases">
        <authorList>
            <person name="Jaenicke S."/>
        </authorList>
    </citation>
    <scope>NUCLEOTIDE SEQUENCE [LARGE SCALE GENOMIC DNA]</scope>
</reference>
<evidence type="ECO:0000256" key="6">
    <source>
        <dbReference type="ARBA" id="ARBA00022695"/>
    </source>
</evidence>
<dbReference type="GO" id="GO:0004515">
    <property type="term" value="F:nicotinate-nucleotide adenylyltransferase activity"/>
    <property type="evidence" value="ECO:0007669"/>
    <property type="project" value="UniProtKB-UniRule"/>
</dbReference>
<dbReference type="Pfam" id="PF01467">
    <property type="entry name" value="CTP_transf_like"/>
    <property type="match status" value="1"/>
</dbReference>
<dbReference type="Proteomes" id="UP000038622">
    <property type="component" value="Unassembled WGS sequence"/>
</dbReference>
<reference evidence="15" key="1">
    <citation type="submission" date="2014-12" db="EMBL/GenBank/DDBJ databases">
        <title>Whole genome sequences of four Staphylococcus schleiferi canine isolates.</title>
        <authorList>
            <person name="Misic A.M."/>
            <person name="Cain C."/>
            <person name="Morris D.O."/>
            <person name="Rankin S."/>
            <person name="Beiting D."/>
        </authorList>
    </citation>
    <scope>NUCLEOTIDE SEQUENCE</scope>
    <source>
        <strain evidence="13">ASB11</strain>
        <strain evidence="14">ASB13</strain>
        <strain evidence="15">ASB9</strain>
    </source>
</reference>
<gene>
    <name evidence="11" type="primary">nadD</name>
    <name evidence="13" type="ORF">HAL011_12980</name>
    <name evidence="14" type="ORF">HAL013_11840</name>
    <name evidence="15" type="ORF">HAL09_02450</name>
</gene>
<dbReference type="STRING" id="1578720.HAL011_12980"/>
<dbReference type="CDD" id="cd02165">
    <property type="entry name" value="NMNAT"/>
    <property type="match status" value="1"/>
</dbReference>
<comment type="function">
    <text evidence="1 11">Catalyzes the reversible adenylation of nicotinate mononucleotide (NaMN) to nicotinic acid adenine dinucleotide (NaAD).</text>
</comment>
<dbReference type="Gene3D" id="3.40.50.620">
    <property type="entry name" value="HUPs"/>
    <property type="match status" value="1"/>
</dbReference>
<dbReference type="UniPathway" id="UPA00253">
    <property type="reaction ID" value="UER00332"/>
</dbReference>
<dbReference type="InterPro" id="IPR014729">
    <property type="entry name" value="Rossmann-like_a/b/a_fold"/>
</dbReference>
<dbReference type="NCBIfam" id="TIGR00482">
    <property type="entry name" value="nicotinate (nicotinamide) nucleotide adenylyltransferase"/>
    <property type="match status" value="1"/>
</dbReference>
<dbReference type="Proteomes" id="UP000041394">
    <property type="component" value="Unassembled WGS sequence"/>
</dbReference>
<evidence type="ECO:0000256" key="9">
    <source>
        <dbReference type="ARBA" id="ARBA00023027"/>
    </source>
</evidence>
<keyword evidence="6 11" id="KW-0548">Nucleotidyltransferase</keyword>
<dbReference type="EMBL" id="CDMN01000009">
    <property type="protein sequence ID" value="CRF43696.1"/>
    <property type="molecule type" value="Genomic_DNA"/>
</dbReference>
<dbReference type="EMBL" id="CDMH01000052">
    <property type="protein sequence ID" value="CRF42967.1"/>
    <property type="molecule type" value="Genomic_DNA"/>
</dbReference>
<dbReference type="EMBL" id="CDML01000042">
    <property type="protein sequence ID" value="CRF41499.1"/>
    <property type="molecule type" value="Genomic_DNA"/>
</dbReference>
<keyword evidence="4 11" id="KW-0662">Pyridine nucleotide biosynthesis</keyword>
<evidence type="ECO:0000256" key="3">
    <source>
        <dbReference type="ARBA" id="ARBA00009014"/>
    </source>
</evidence>
<dbReference type="GO" id="GO:0009435">
    <property type="term" value="P:NAD+ biosynthetic process"/>
    <property type="evidence" value="ECO:0007669"/>
    <property type="project" value="UniProtKB-UniRule"/>
</dbReference>
<dbReference type="OrthoDB" id="5295945at2"/>
<evidence type="ECO:0000256" key="10">
    <source>
        <dbReference type="ARBA" id="ARBA00048721"/>
    </source>
</evidence>
<organism evidence="15 17">
    <name type="scientific">Helicobacter ailurogastricus</name>
    <dbReference type="NCBI Taxonomy" id="1578720"/>
    <lineage>
        <taxon>Bacteria</taxon>
        <taxon>Pseudomonadati</taxon>
        <taxon>Campylobacterota</taxon>
        <taxon>Epsilonproteobacteria</taxon>
        <taxon>Campylobacterales</taxon>
        <taxon>Helicobacteraceae</taxon>
        <taxon>Helicobacter</taxon>
    </lineage>
</organism>
<dbReference type="EC" id="2.7.7.18" evidence="11"/>
<dbReference type="HAMAP" id="MF_00244">
    <property type="entry name" value="NaMN_adenylyltr"/>
    <property type="match status" value="1"/>
</dbReference>
<evidence type="ECO:0000256" key="7">
    <source>
        <dbReference type="ARBA" id="ARBA00022741"/>
    </source>
</evidence>
<comment type="similarity">
    <text evidence="3 11">Belongs to the NadD family.</text>
</comment>
<evidence type="ECO:0000256" key="8">
    <source>
        <dbReference type="ARBA" id="ARBA00022840"/>
    </source>
</evidence>
<dbReference type="SUPFAM" id="SSF52374">
    <property type="entry name" value="Nucleotidylyl transferase"/>
    <property type="match status" value="1"/>
</dbReference>
<comment type="catalytic activity">
    <reaction evidence="10 11">
        <text>nicotinate beta-D-ribonucleotide + ATP + H(+) = deamido-NAD(+) + diphosphate</text>
        <dbReference type="Rhea" id="RHEA:22860"/>
        <dbReference type="ChEBI" id="CHEBI:15378"/>
        <dbReference type="ChEBI" id="CHEBI:30616"/>
        <dbReference type="ChEBI" id="CHEBI:33019"/>
        <dbReference type="ChEBI" id="CHEBI:57502"/>
        <dbReference type="ChEBI" id="CHEBI:58437"/>
        <dbReference type="EC" id="2.7.7.18"/>
    </reaction>
</comment>
<dbReference type="Proteomes" id="UP000045175">
    <property type="component" value="Unassembled WGS sequence"/>
</dbReference>
<dbReference type="InterPro" id="IPR004821">
    <property type="entry name" value="Cyt_trans-like"/>
</dbReference>
<evidence type="ECO:0000256" key="4">
    <source>
        <dbReference type="ARBA" id="ARBA00022642"/>
    </source>
</evidence>
<evidence type="ECO:0000313" key="13">
    <source>
        <dbReference type="EMBL" id="CRF41499.1"/>
    </source>
</evidence>
<evidence type="ECO:0000256" key="1">
    <source>
        <dbReference type="ARBA" id="ARBA00002324"/>
    </source>
</evidence>
<keyword evidence="5 11" id="KW-0808">Transferase</keyword>
<evidence type="ECO:0000313" key="17">
    <source>
        <dbReference type="Proteomes" id="UP000041394"/>
    </source>
</evidence>
<dbReference type="GO" id="GO:0005524">
    <property type="term" value="F:ATP binding"/>
    <property type="evidence" value="ECO:0007669"/>
    <property type="project" value="UniProtKB-KW"/>
</dbReference>